<evidence type="ECO:0000256" key="2">
    <source>
        <dbReference type="ARBA" id="ARBA00005017"/>
    </source>
</evidence>
<dbReference type="PANTHER" id="PTHR31814">
    <property type="match status" value="1"/>
</dbReference>
<keyword evidence="11" id="KW-0443">Lipid metabolism</keyword>
<dbReference type="EMBL" id="FN649730">
    <property type="protein sequence ID" value="CBJ30062.1"/>
    <property type="molecule type" value="Genomic_DNA"/>
</dbReference>
<dbReference type="GO" id="GO:0019287">
    <property type="term" value="P:isopentenyl diphosphate biosynthetic process, mevalonate pathway"/>
    <property type="evidence" value="ECO:0007669"/>
    <property type="project" value="UniProtKB-UniPathway"/>
</dbReference>
<dbReference type="SUPFAM" id="SSF54211">
    <property type="entry name" value="Ribosomal protein S5 domain 2-like"/>
    <property type="match status" value="1"/>
</dbReference>
<reference evidence="13 14" key="1">
    <citation type="journal article" date="2010" name="Nature">
        <title>The Ectocarpus genome and the independent evolution of multicellularity in brown algae.</title>
        <authorList>
            <person name="Cock J.M."/>
            <person name="Sterck L."/>
            <person name="Rouze P."/>
            <person name="Scornet D."/>
            <person name="Allen A.E."/>
            <person name="Amoutzias G."/>
            <person name="Anthouard V."/>
            <person name="Artiguenave F."/>
            <person name="Aury J.M."/>
            <person name="Badger J.H."/>
            <person name="Beszteri B."/>
            <person name="Billiau K."/>
            <person name="Bonnet E."/>
            <person name="Bothwell J.H."/>
            <person name="Bowler C."/>
            <person name="Boyen C."/>
            <person name="Brownlee C."/>
            <person name="Carrano C.J."/>
            <person name="Charrier B."/>
            <person name="Cho G.Y."/>
            <person name="Coelho S.M."/>
            <person name="Collen J."/>
            <person name="Corre E."/>
            <person name="Da Silva C."/>
            <person name="Delage L."/>
            <person name="Delaroque N."/>
            <person name="Dittami S.M."/>
            <person name="Doulbeau S."/>
            <person name="Elias M."/>
            <person name="Farnham G."/>
            <person name="Gachon C.M."/>
            <person name="Gschloessl B."/>
            <person name="Heesch S."/>
            <person name="Jabbari K."/>
            <person name="Jubin C."/>
            <person name="Kawai H."/>
            <person name="Kimura K."/>
            <person name="Kloareg B."/>
            <person name="Kupper F.C."/>
            <person name="Lang D."/>
            <person name="Le Bail A."/>
            <person name="Leblanc C."/>
            <person name="Lerouge P."/>
            <person name="Lohr M."/>
            <person name="Lopez P.J."/>
            <person name="Martens C."/>
            <person name="Maumus F."/>
            <person name="Michel G."/>
            <person name="Miranda-Saavedra D."/>
            <person name="Morales J."/>
            <person name="Moreau H."/>
            <person name="Motomura T."/>
            <person name="Nagasato C."/>
            <person name="Napoli C.A."/>
            <person name="Nelson D.R."/>
            <person name="Nyvall-Collen P."/>
            <person name="Peters A.F."/>
            <person name="Pommier C."/>
            <person name="Potin P."/>
            <person name="Poulain J."/>
            <person name="Quesneville H."/>
            <person name="Read B."/>
            <person name="Rensing S.A."/>
            <person name="Ritter A."/>
            <person name="Rousvoal S."/>
            <person name="Samanta M."/>
            <person name="Samson G."/>
            <person name="Schroeder D.C."/>
            <person name="Segurens B."/>
            <person name="Strittmatter M."/>
            <person name="Tonon T."/>
            <person name="Tregear J.W."/>
            <person name="Valentin K."/>
            <person name="von Dassow P."/>
            <person name="Yamagishi T."/>
            <person name="Van de Peer Y."/>
            <person name="Wincker P."/>
        </authorList>
    </citation>
    <scope>NUCLEOTIDE SEQUENCE [LARGE SCALE GENOMIC DNA]</scope>
    <source>
        <strain evidence="14">Ec32 / CCAP1310/4</strain>
    </source>
</reference>
<keyword evidence="7" id="KW-0547">Nucleotide-binding</keyword>
<evidence type="ECO:0000256" key="4">
    <source>
        <dbReference type="ARBA" id="ARBA00012958"/>
    </source>
</evidence>
<dbReference type="EMBL" id="FN648230">
    <property type="protein sequence ID" value="CBJ30062.1"/>
    <property type="molecule type" value="Genomic_DNA"/>
</dbReference>
<dbReference type="InterPro" id="IPR020568">
    <property type="entry name" value="Ribosomal_Su5_D2-typ_SF"/>
</dbReference>
<dbReference type="OMA" id="NAYECII"/>
<evidence type="ECO:0000256" key="9">
    <source>
        <dbReference type="ARBA" id="ARBA00022840"/>
    </source>
</evidence>
<evidence type="ECO:0000256" key="5">
    <source>
        <dbReference type="ARBA" id="ARBA00022516"/>
    </source>
</evidence>
<dbReference type="Proteomes" id="UP000002630">
    <property type="component" value="Linkage Group LG05"/>
</dbReference>
<dbReference type="GO" id="GO:0009536">
    <property type="term" value="C:plastid"/>
    <property type="evidence" value="ECO:0007669"/>
    <property type="project" value="UniProtKB-SubCell"/>
</dbReference>
<proteinExistence type="inferred from homology"/>
<accession>D7FMZ8</accession>
<dbReference type="InterPro" id="IPR036554">
    <property type="entry name" value="GHMP_kinase_C_sf"/>
</dbReference>
<keyword evidence="5" id="KW-0444">Lipid biosynthesis</keyword>
<dbReference type="OrthoDB" id="10262935at2759"/>
<dbReference type="Gene3D" id="3.30.70.890">
    <property type="entry name" value="GHMP kinase, C-terminal domain"/>
    <property type="match status" value="1"/>
</dbReference>
<evidence type="ECO:0000256" key="8">
    <source>
        <dbReference type="ARBA" id="ARBA00022777"/>
    </source>
</evidence>
<gene>
    <name evidence="13" type="primary">PMK</name>
    <name evidence="13" type="ORF">Esi_0172_0058</name>
</gene>
<dbReference type="GO" id="GO:0004631">
    <property type="term" value="F:phosphomevalonate kinase activity"/>
    <property type="evidence" value="ECO:0007669"/>
    <property type="project" value="UniProtKB-EC"/>
</dbReference>
<dbReference type="GO" id="GO:0005777">
    <property type="term" value="C:peroxisome"/>
    <property type="evidence" value="ECO:0007669"/>
    <property type="project" value="TreeGrafter"/>
</dbReference>
<evidence type="ECO:0000256" key="1">
    <source>
        <dbReference type="ARBA" id="ARBA00004474"/>
    </source>
</evidence>
<dbReference type="GO" id="GO:0010142">
    <property type="term" value="P:farnesyl diphosphate biosynthetic process, mevalonate pathway"/>
    <property type="evidence" value="ECO:0007669"/>
    <property type="project" value="TreeGrafter"/>
</dbReference>
<evidence type="ECO:0000256" key="3">
    <source>
        <dbReference type="ARBA" id="ARBA00006495"/>
    </source>
</evidence>
<evidence type="ECO:0000256" key="7">
    <source>
        <dbReference type="ARBA" id="ARBA00022741"/>
    </source>
</evidence>
<keyword evidence="6 13" id="KW-0808">Transferase</keyword>
<dbReference type="PANTHER" id="PTHR31814:SF2">
    <property type="entry name" value="PHOSPHOMEVALONATE KINASE"/>
    <property type="match status" value="1"/>
</dbReference>
<dbReference type="GO" id="GO:0005524">
    <property type="term" value="F:ATP binding"/>
    <property type="evidence" value="ECO:0007669"/>
    <property type="project" value="UniProtKB-KW"/>
</dbReference>
<dbReference type="Gene3D" id="3.30.230.10">
    <property type="match status" value="1"/>
</dbReference>
<dbReference type="GO" id="GO:0006694">
    <property type="term" value="P:steroid biosynthetic process"/>
    <property type="evidence" value="ECO:0007669"/>
    <property type="project" value="UniProtKB-KW"/>
</dbReference>
<dbReference type="EC" id="2.7.4.2" evidence="4"/>
<dbReference type="InterPro" id="IPR014721">
    <property type="entry name" value="Ribsml_uS5_D2-typ_fold_subgr"/>
</dbReference>
<dbReference type="UniPathway" id="UPA00057">
    <property type="reaction ID" value="UER00099"/>
</dbReference>
<evidence type="ECO:0000256" key="11">
    <source>
        <dbReference type="ARBA" id="ARBA00023098"/>
    </source>
</evidence>
<evidence type="ECO:0000313" key="14">
    <source>
        <dbReference type="Proteomes" id="UP000002630"/>
    </source>
</evidence>
<dbReference type="STRING" id="2880.D7FMZ8"/>
<evidence type="ECO:0000313" key="13">
    <source>
        <dbReference type="EMBL" id="CBJ30062.1"/>
    </source>
</evidence>
<comment type="subcellular location">
    <subcellularLocation>
        <location evidence="1">Plastid</location>
    </subcellularLocation>
</comment>
<comment type="similarity">
    <text evidence="3">Belongs to the GHMP kinase family. Mevalonate kinase subfamily.</text>
</comment>
<dbReference type="InterPro" id="IPR016005">
    <property type="entry name" value="Erg8"/>
</dbReference>
<name>D7FMZ8_ECTSI</name>
<sequence>MNGSTGEECTTVSAPGKVLVAGGYLVLDRPNIGVVLAATARFFTSVKWTEEKTPAPVAAPEKGLQQSLLRIKVESPQFRSVHWYECVMYEDGRLPVLLASSDQTSNVFVERALTYVLGYLLQAKGVGGGKSNDVKDTVRSAGDKGHALAIKLRADNDFYSQTSQLRARGLPSTSGALATLPPFLECPVSEDGAVVVAKTGMGSSAALVSSLVGALLSFFGAARLPCFDGTPDEEPTGAPACGSPSGTDAAVLGVNESLDLTHNLAQACHCVAQGKVGSGFDVSAAVYGTHTYTRFSPSELADALSAGDAASADGSSGFSASPTPIERTTACVQARGGWDAERSQLRLPPCFRLLMGDVCGGSSTPSMVRKVQAWRAHPSTADQAKELWSTLGSTNTVIAKTLNALAAMAAVVPGGSTGGQSFEADAKVLSALPPSKWAELAGSGTLGADSLQELLHLRTAFAKARQLLREMGEDAGVPIEPPVQTKLVNATSTLPGVLCAGVPGAGGVDAVFAIVVHPDAEDGVRDLWASWRVGADTESEGEGATVCPLLLTASEGGLEGGIVSSRTLGWE</sequence>
<keyword evidence="12" id="KW-0753">Steroid metabolism</keyword>
<keyword evidence="14" id="KW-1185">Reference proteome</keyword>
<keyword evidence="10" id="KW-0752">Steroid biosynthesis</keyword>
<organism evidence="13 14">
    <name type="scientific">Ectocarpus siliculosus</name>
    <name type="common">Brown alga</name>
    <name type="synonym">Conferva siliculosa</name>
    <dbReference type="NCBI Taxonomy" id="2880"/>
    <lineage>
        <taxon>Eukaryota</taxon>
        <taxon>Sar</taxon>
        <taxon>Stramenopiles</taxon>
        <taxon>Ochrophyta</taxon>
        <taxon>PX clade</taxon>
        <taxon>Phaeophyceae</taxon>
        <taxon>Ectocarpales</taxon>
        <taxon>Ectocarpaceae</taxon>
        <taxon>Ectocarpus</taxon>
    </lineage>
</organism>
<evidence type="ECO:0000256" key="12">
    <source>
        <dbReference type="ARBA" id="ARBA00023221"/>
    </source>
</evidence>
<dbReference type="PIRSF" id="PIRSF017288">
    <property type="entry name" value="PMK_GHMP_euk"/>
    <property type="match status" value="1"/>
</dbReference>
<keyword evidence="8 13" id="KW-0418">Kinase</keyword>
<comment type="pathway">
    <text evidence="2">Isoprenoid biosynthesis; isopentenyl diphosphate biosynthesis via mevalonate pathway; isopentenyl diphosphate from (R)-mevalonate: step 2/3.</text>
</comment>
<protein>
    <recommendedName>
        <fullName evidence="4">phosphomevalonate kinase</fullName>
        <ecNumber evidence="4">2.7.4.2</ecNumber>
    </recommendedName>
</protein>
<dbReference type="InterPro" id="IPR035102">
    <property type="entry name" value="Phosphomevalonate_kinase"/>
</dbReference>
<dbReference type="eggNOG" id="KOG4519">
    <property type="taxonomic scope" value="Eukaryota"/>
</dbReference>
<evidence type="ECO:0000256" key="6">
    <source>
        <dbReference type="ARBA" id="ARBA00022679"/>
    </source>
</evidence>
<keyword evidence="9" id="KW-0067">ATP-binding</keyword>
<dbReference type="AlphaFoldDB" id="D7FMZ8"/>
<evidence type="ECO:0000256" key="10">
    <source>
        <dbReference type="ARBA" id="ARBA00022955"/>
    </source>
</evidence>
<dbReference type="InParanoid" id="D7FMZ8"/>